<accession>A0AAN7RSF7</accession>
<dbReference type="InterPro" id="IPR003598">
    <property type="entry name" value="Ig_sub2"/>
</dbReference>
<keyword evidence="4" id="KW-1015">Disulfide bond</keyword>
<comment type="caution">
    <text evidence="11">The sequence shown here is derived from an EMBL/GenBank/DDBJ whole genome shotgun (WGS) entry which is preliminary data.</text>
</comment>
<evidence type="ECO:0000256" key="3">
    <source>
        <dbReference type="ARBA" id="ARBA00022737"/>
    </source>
</evidence>
<keyword evidence="1" id="KW-0433">Leucine-rich repeat</keyword>
<dbReference type="FunFam" id="2.60.40.10:FF:000032">
    <property type="entry name" value="palladin isoform X1"/>
    <property type="match status" value="1"/>
</dbReference>
<dbReference type="SUPFAM" id="SSF49265">
    <property type="entry name" value="Fibronectin type III"/>
    <property type="match status" value="1"/>
</dbReference>
<dbReference type="SMART" id="SM00369">
    <property type="entry name" value="LRR_TYP"/>
    <property type="match status" value="5"/>
</dbReference>
<dbReference type="EMBL" id="JAUNZN010000043">
    <property type="protein sequence ID" value="KAK4806298.1"/>
    <property type="molecule type" value="Genomic_DNA"/>
</dbReference>
<feature type="compositionally biased region" description="Pro residues" evidence="7">
    <location>
        <begin position="652"/>
        <end position="671"/>
    </location>
</feature>
<dbReference type="Pfam" id="PF13855">
    <property type="entry name" value="LRR_8"/>
    <property type="match status" value="2"/>
</dbReference>
<reference evidence="11 12" key="1">
    <citation type="journal article" date="2023" name="J. Hered.">
        <title>Chromosome-level genome of the wood stork (Mycteria americana) provides insight into avian chromosome evolution.</title>
        <authorList>
            <person name="Flamio R. Jr."/>
            <person name="Ramstad K.M."/>
        </authorList>
    </citation>
    <scope>NUCLEOTIDE SEQUENCE [LARGE SCALE GENOMIC DNA]</scope>
    <source>
        <strain evidence="11">JAX WOST 10</strain>
    </source>
</reference>
<evidence type="ECO:0000313" key="12">
    <source>
        <dbReference type="Proteomes" id="UP001333110"/>
    </source>
</evidence>
<proteinExistence type="predicted"/>
<dbReference type="PROSITE" id="PS50835">
    <property type="entry name" value="IG_LIKE"/>
    <property type="match status" value="1"/>
</dbReference>
<dbReference type="PANTHER" id="PTHR45842:SF7">
    <property type="entry name" value="LEUCINE-RICH REPEAT AND FIBRONECTIN TYPE III DOMAIN-CONTAINING PROTEIN 1"/>
    <property type="match status" value="1"/>
</dbReference>
<keyword evidence="3" id="KW-0677">Repeat</keyword>
<dbReference type="InterPro" id="IPR050467">
    <property type="entry name" value="LRFN"/>
</dbReference>
<keyword evidence="5" id="KW-0325">Glycoprotein</keyword>
<dbReference type="Proteomes" id="UP001333110">
    <property type="component" value="Unassembled WGS sequence"/>
</dbReference>
<dbReference type="SMART" id="SM00409">
    <property type="entry name" value="IG"/>
    <property type="match status" value="1"/>
</dbReference>
<evidence type="ECO:0000256" key="6">
    <source>
        <dbReference type="ARBA" id="ARBA00023319"/>
    </source>
</evidence>
<organism evidence="11 12">
    <name type="scientific">Mycteria americana</name>
    <name type="common">Wood stork</name>
    <dbReference type="NCBI Taxonomy" id="33587"/>
    <lineage>
        <taxon>Eukaryota</taxon>
        <taxon>Metazoa</taxon>
        <taxon>Chordata</taxon>
        <taxon>Craniata</taxon>
        <taxon>Vertebrata</taxon>
        <taxon>Euteleostomi</taxon>
        <taxon>Archelosauria</taxon>
        <taxon>Archosauria</taxon>
        <taxon>Dinosauria</taxon>
        <taxon>Saurischia</taxon>
        <taxon>Theropoda</taxon>
        <taxon>Coelurosauria</taxon>
        <taxon>Aves</taxon>
        <taxon>Neognathae</taxon>
        <taxon>Neoaves</taxon>
        <taxon>Aequornithes</taxon>
        <taxon>Ciconiiformes</taxon>
        <taxon>Ciconiidae</taxon>
        <taxon>Mycteria</taxon>
    </lineage>
</organism>
<feature type="region of interest" description="Disordered" evidence="7">
    <location>
        <begin position="366"/>
        <end position="396"/>
    </location>
</feature>
<dbReference type="InterPro" id="IPR003599">
    <property type="entry name" value="Ig_sub"/>
</dbReference>
<evidence type="ECO:0000256" key="7">
    <source>
        <dbReference type="SAM" id="MobiDB-lite"/>
    </source>
</evidence>
<keyword evidence="8" id="KW-0812">Transmembrane</keyword>
<feature type="region of interest" description="Disordered" evidence="7">
    <location>
        <begin position="639"/>
        <end position="727"/>
    </location>
</feature>
<dbReference type="InterPro" id="IPR001611">
    <property type="entry name" value="Leu-rich_rpt"/>
</dbReference>
<evidence type="ECO:0000256" key="2">
    <source>
        <dbReference type="ARBA" id="ARBA00022729"/>
    </source>
</evidence>
<dbReference type="SMART" id="SM00408">
    <property type="entry name" value="IGc2"/>
    <property type="match status" value="1"/>
</dbReference>
<protein>
    <recommendedName>
        <fullName evidence="10">Ig-like domain-containing protein</fullName>
    </recommendedName>
</protein>
<dbReference type="Gene3D" id="3.80.10.10">
    <property type="entry name" value="Ribonuclease Inhibitor"/>
    <property type="match status" value="2"/>
</dbReference>
<gene>
    <name evidence="11" type="ORF">QYF61_008484</name>
</gene>
<dbReference type="InterPro" id="IPR000483">
    <property type="entry name" value="Cys-rich_flank_reg_C"/>
</dbReference>
<name>A0AAN7RSF7_MYCAM</name>
<sequence length="727" mass="75895">MAKLLVPLVMLGAVAGSHRCPPRCLCPAAAPNPTLLCARTGLLAVPPTLDRAAVELRLADNFIGAVGRADFANMSSLVHLTLSRNGLRRLAPGAFADLRALRALHLDGNRLPALSGAQLRGLASLRHLILANNQLAAIEPAAFAAFAATVEDLDLSHNNLPALPWEAVAGMASLATLTLDHNLLERVPAGAVARLPRLARLDLTANRLRALPPVPGPPGPSLAAGGNPLHCNCELLWLRRLARPGRLESCASPPPLAGRLLWAVPEEELACRAPAIAGAAADPAAVLEGQPLRLGCAAAGDPPPALHWLGPDGRLVQNGSRRAVRPDGSLELRVATLRDHGAFTCVASNAAGEAAARVQVAVLPLPVPRSDGDGDAEAGPGPSDMARAGGNESRAAGERRIVAAELTASSARIRWLPQRHVPGIRMFQIQYNSSLDDSLVYRWVPGSLGGPGGLPGAGFGCVSPRCAALWGLARQPGTLPGIAGWHRTARRGIARHRVEPRGLARPRRRLAAHRRARPGATFPTPQASPCPPRLLPPSSRSFVLRDLAAGREYDLCVSALYAEGATALPTARALGCVRFATAGGAPGCAALPRPHFLGGTVIIVIGAAIATSVLVFILILTARYKAAAARRPAAAVASVCSQTNGTHRPPEPEPPPPPPPPQPSALPPPAPVGAAREGARGLFPSHSYPRRARTRRHGSLPRLDLPDAAPTLRPSFGSTHWMLESTV</sequence>
<dbReference type="InterPro" id="IPR036179">
    <property type="entry name" value="Ig-like_dom_sf"/>
</dbReference>
<dbReference type="SUPFAM" id="SSF52058">
    <property type="entry name" value="L domain-like"/>
    <property type="match status" value="1"/>
</dbReference>
<dbReference type="SUPFAM" id="SSF48726">
    <property type="entry name" value="Immunoglobulin"/>
    <property type="match status" value="1"/>
</dbReference>
<dbReference type="Gene3D" id="2.60.40.10">
    <property type="entry name" value="Immunoglobulins"/>
    <property type="match status" value="1"/>
</dbReference>
<keyword evidence="8" id="KW-0472">Membrane</keyword>
<keyword evidence="6" id="KW-0393">Immunoglobulin domain</keyword>
<feature type="transmembrane region" description="Helical" evidence="8">
    <location>
        <begin position="596"/>
        <end position="621"/>
    </location>
</feature>
<evidence type="ECO:0000256" key="5">
    <source>
        <dbReference type="ARBA" id="ARBA00023180"/>
    </source>
</evidence>
<keyword evidence="8" id="KW-1133">Transmembrane helix</keyword>
<evidence type="ECO:0000256" key="8">
    <source>
        <dbReference type="SAM" id="Phobius"/>
    </source>
</evidence>
<dbReference type="InterPro" id="IPR013783">
    <property type="entry name" value="Ig-like_fold"/>
</dbReference>
<dbReference type="Pfam" id="PF07679">
    <property type="entry name" value="I-set"/>
    <property type="match status" value="1"/>
</dbReference>
<dbReference type="InterPro" id="IPR032675">
    <property type="entry name" value="LRR_dom_sf"/>
</dbReference>
<evidence type="ECO:0000259" key="10">
    <source>
        <dbReference type="PROSITE" id="PS50835"/>
    </source>
</evidence>
<evidence type="ECO:0000313" key="11">
    <source>
        <dbReference type="EMBL" id="KAK4806298.1"/>
    </source>
</evidence>
<dbReference type="AlphaFoldDB" id="A0AAN7RSF7"/>
<feature type="signal peptide" evidence="9">
    <location>
        <begin position="1"/>
        <end position="16"/>
    </location>
</feature>
<feature type="domain" description="Ig-like" evidence="10">
    <location>
        <begin position="274"/>
        <end position="361"/>
    </location>
</feature>
<feature type="compositionally biased region" description="Basic residues" evidence="7">
    <location>
        <begin position="688"/>
        <end position="699"/>
    </location>
</feature>
<feature type="chain" id="PRO_5042934236" description="Ig-like domain-containing protein" evidence="9">
    <location>
        <begin position="17"/>
        <end position="727"/>
    </location>
</feature>
<keyword evidence="2 9" id="KW-0732">Signal</keyword>
<dbReference type="PANTHER" id="PTHR45842">
    <property type="entry name" value="SYNAPTIC ADHESION-LIKE MOLECULE SALM"/>
    <property type="match status" value="1"/>
</dbReference>
<evidence type="ECO:0000256" key="9">
    <source>
        <dbReference type="SAM" id="SignalP"/>
    </source>
</evidence>
<evidence type="ECO:0000256" key="1">
    <source>
        <dbReference type="ARBA" id="ARBA00022614"/>
    </source>
</evidence>
<evidence type="ECO:0000256" key="4">
    <source>
        <dbReference type="ARBA" id="ARBA00023157"/>
    </source>
</evidence>
<dbReference type="InterPro" id="IPR007110">
    <property type="entry name" value="Ig-like_dom"/>
</dbReference>
<dbReference type="SMART" id="SM00082">
    <property type="entry name" value="LRRCT"/>
    <property type="match status" value="1"/>
</dbReference>
<keyword evidence="12" id="KW-1185">Reference proteome</keyword>
<dbReference type="InterPro" id="IPR013098">
    <property type="entry name" value="Ig_I-set"/>
</dbReference>
<dbReference type="InterPro" id="IPR036116">
    <property type="entry name" value="FN3_sf"/>
</dbReference>
<dbReference type="InterPro" id="IPR003591">
    <property type="entry name" value="Leu-rich_rpt_typical-subtyp"/>
</dbReference>